<dbReference type="FunFam" id="1.10.10.10:FF:000001">
    <property type="entry name" value="LysR family transcriptional regulator"/>
    <property type="match status" value="1"/>
</dbReference>
<evidence type="ECO:0000256" key="3">
    <source>
        <dbReference type="ARBA" id="ARBA00023125"/>
    </source>
</evidence>
<name>A0A6M7WYJ0_RHILI</name>
<dbReference type="Pfam" id="PF03466">
    <property type="entry name" value="LysR_substrate"/>
    <property type="match status" value="1"/>
</dbReference>
<dbReference type="GO" id="GO:0003700">
    <property type="term" value="F:DNA-binding transcription factor activity"/>
    <property type="evidence" value="ECO:0007669"/>
    <property type="project" value="InterPro"/>
</dbReference>
<dbReference type="SUPFAM" id="SSF53850">
    <property type="entry name" value="Periplasmic binding protein-like II"/>
    <property type="match status" value="1"/>
</dbReference>
<dbReference type="EMBL" id="CP033367">
    <property type="protein sequence ID" value="QKD04181.1"/>
    <property type="molecule type" value="Genomic_DNA"/>
</dbReference>
<accession>A0A6M7WYJ0</accession>
<keyword evidence="4" id="KW-0804">Transcription</keyword>
<proteinExistence type="inferred from homology"/>
<dbReference type="InterPro" id="IPR036390">
    <property type="entry name" value="WH_DNA-bd_sf"/>
</dbReference>
<dbReference type="CDD" id="cd08474">
    <property type="entry name" value="PBP2_CrgA_like_5"/>
    <property type="match status" value="1"/>
</dbReference>
<evidence type="ECO:0000256" key="2">
    <source>
        <dbReference type="ARBA" id="ARBA00023015"/>
    </source>
</evidence>
<dbReference type="PROSITE" id="PS50931">
    <property type="entry name" value="HTH_LYSR"/>
    <property type="match status" value="1"/>
</dbReference>
<dbReference type="PANTHER" id="PTHR30537:SF1">
    <property type="entry name" value="HTH-TYPE TRANSCRIPTIONAL REGULATOR PGRR"/>
    <property type="match status" value="1"/>
</dbReference>
<dbReference type="InterPro" id="IPR036388">
    <property type="entry name" value="WH-like_DNA-bd_sf"/>
</dbReference>
<keyword evidence="3" id="KW-0238">DNA-binding</keyword>
<dbReference type="AlphaFoldDB" id="A0A6M7WYJ0"/>
<dbReference type="GO" id="GO:0006351">
    <property type="term" value="P:DNA-templated transcription"/>
    <property type="evidence" value="ECO:0007669"/>
    <property type="project" value="TreeGrafter"/>
</dbReference>
<dbReference type="GO" id="GO:0043565">
    <property type="term" value="F:sequence-specific DNA binding"/>
    <property type="evidence" value="ECO:0007669"/>
    <property type="project" value="TreeGrafter"/>
</dbReference>
<evidence type="ECO:0000256" key="4">
    <source>
        <dbReference type="ARBA" id="ARBA00023163"/>
    </source>
</evidence>
<feature type="region of interest" description="Disordered" evidence="5">
    <location>
        <begin position="302"/>
        <end position="326"/>
    </location>
</feature>
<dbReference type="Pfam" id="PF00126">
    <property type="entry name" value="HTH_1"/>
    <property type="match status" value="1"/>
</dbReference>
<organism evidence="7 8">
    <name type="scientific">Mesorhizobium loti R88b</name>
    <dbReference type="NCBI Taxonomy" id="935548"/>
    <lineage>
        <taxon>Bacteria</taxon>
        <taxon>Pseudomonadati</taxon>
        <taxon>Pseudomonadota</taxon>
        <taxon>Alphaproteobacteria</taxon>
        <taxon>Hyphomicrobiales</taxon>
        <taxon>Phyllobacteriaceae</taxon>
        <taxon>Mesorhizobium</taxon>
    </lineage>
</organism>
<dbReference type="SUPFAM" id="SSF46785">
    <property type="entry name" value="Winged helix' DNA-binding domain"/>
    <property type="match status" value="1"/>
</dbReference>
<gene>
    <name evidence="7" type="ORF">EB235_24100</name>
</gene>
<dbReference type="InterPro" id="IPR000847">
    <property type="entry name" value="LysR_HTH_N"/>
</dbReference>
<evidence type="ECO:0000313" key="8">
    <source>
        <dbReference type="Proteomes" id="UP000503017"/>
    </source>
</evidence>
<evidence type="ECO:0000259" key="6">
    <source>
        <dbReference type="PROSITE" id="PS50931"/>
    </source>
</evidence>
<feature type="domain" description="HTH lysR-type" evidence="6">
    <location>
        <begin position="4"/>
        <end position="61"/>
    </location>
</feature>
<evidence type="ECO:0000256" key="5">
    <source>
        <dbReference type="SAM" id="MobiDB-lite"/>
    </source>
</evidence>
<keyword evidence="2" id="KW-0805">Transcription regulation</keyword>
<sequence length="326" mass="36239">MARVEPNDLSVFLTIARHRSIRKAADEMGVTPSALSHALRGLEEDLGVRLFNRTTRSVAPTEAGERLHARIAPAFRDIDDALEDLNSFRDMPTGTLRINASRASAEIILLPIVTRFLAAYPGVNVDIVANNAFVDMVSQGFDAGVRFGEVIAQDMIAVPLGPPQRTAYVASPDFFRRYLKPTTPDELKGLPCIRFRFESGRYYAWEFERDNVELSVEVNGRLTLGEQDLAVQAALDGAGIAFAFEAQVKDFIEQGRLERVLEDWCPHYPGFYLYYPSRRQLPAALRAFVDFARGSISRGNDEIGAPMVRSSGNQHSTTANQEIDDV</sequence>
<feature type="compositionally biased region" description="Polar residues" evidence="5">
    <location>
        <begin position="310"/>
        <end position="326"/>
    </location>
</feature>
<comment type="similarity">
    <text evidence="1">Belongs to the LysR transcriptional regulatory family.</text>
</comment>
<dbReference type="PANTHER" id="PTHR30537">
    <property type="entry name" value="HTH-TYPE TRANSCRIPTIONAL REGULATOR"/>
    <property type="match status" value="1"/>
</dbReference>
<protein>
    <submittedName>
        <fullName evidence="7">LysR family transcriptional regulator</fullName>
    </submittedName>
</protein>
<dbReference type="Gene3D" id="3.40.190.290">
    <property type="match status" value="1"/>
</dbReference>
<dbReference type="RefSeq" id="WP_080680698.1">
    <property type="nucleotide sequence ID" value="NZ_CP033367.1"/>
</dbReference>
<evidence type="ECO:0000313" key="7">
    <source>
        <dbReference type="EMBL" id="QKD04181.1"/>
    </source>
</evidence>
<evidence type="ECO:0000256" key="1">
    <source>
        <dbReference type="ARBA" id="ARBA00009437"/>
    </source>
</evidence>
<dbReference type="Proteomes" id="UP000503017">
    <property type="component" value="Chromosome"/>
</dbReference>
<dbReference type="InterPro" id="IPR058163">
    <property type="entry name" value="LysR-type_TF_proteobact-type"/>
</dbReference>
<reference evidence="7 8" key="1">
    <citation type="submission" date="2018-10" db="EMBL/GenBank/DDBJ databases">
        <authorList>
            <person name="Perry B.J."/>
            <person name="Sullivan J.T."/>
            <person name="Murphy R.J.T."/>
            <person name="Ramsay J.P."/>
            <person name="Ronson C.W."/>
        </authorList>
    </citation>
    <scope>NUCLEOTIDE SEQUENCE [LARGE SCALE GENOMIC DNA]</scope>
    <source>
        <strain evidence="7 8">R88b</strain>
    </source>
</reference>
<dbReference type="InterPro" id="IPR005119">
    <property type="entry name" value="LysR_subst-bd"/>
</dbReference>
<dbReference type="Gene3D" id="1.10.10.10">
    <property type="entry name" value="Winged helix-like DNA-binding domain superfamily/Winged helix DNA-binding domain"/>
    <property type="match status" value="1"/>
</dbReference>